<protein>
    <submittedName>
        <fullName evidence="1">Uncharacterized protein</fullName>
    </submittedName>
</protein>
<dbReference type="AlphaFoldDB" id="J7RFT4"/>
<dbReference type="STRING" id="1071383.J7RFT4"/>
<sequence length="157" mass="17916">MEPHRSAGYYEQRVEVLVREQMAEQLKDRGPPESQLHDEVAALVSRRRLREVPAQRTQNVLEGSERVDLQKYNVSETTSLDSLKSADSYLAHQQVVLEGLLPRTLANQWATNNDYMVQVIGNVRAMNAEQEGNINAVRVHREAAAPTTKRRKVKRDL</sequence>
<dbReference type="KEGG" id="kng:KNAG_0A07500"/>
<reference evidence="2" key="2">
    <citation type="submission" date="2012-08" db="EMBL/GenBank/DDBJ databases">
        <title>Genome sequence of Kazachstania naganishii.</title>
        <authorList>
            <person name="Gordon J.L."/>
            <person name="Armisen D."/>
            <person name="Proux-Wera E."/>
            <person name="OhEigeartaigh S.S."/>
            <person name="Byrne K.P."/>
            <person name="Wolfe K.H."/>
        </authorList>
    </citation>
    <scope>NUCLEOTIDE SEQUENCE [LARGE SCALE GENOMIC DNA]</scope>
    <source>
        <strain evidence="2">ATCC MYA-139 / BCRC 22969 / CBS 8797 / CCRC 22969 / KCTC 17520 / NBRC 10181 / NCYC 3082</strain>
    </source>
</reference>
<evidence type="ECO:0000313" key="2">
    <source>
        <dbReference type="Proteomes" id="UP000006310"/>
    </source>
</evidence>
<dbReference type="OrthoDB" id="4059443at2759"/>
<dbReference type="RefSeq" id="XP_022462649.1">
    <property type="nucleotide sequence ID" value="XM_022611219.1"/>
</dbReference>
<reference evidence="1 2" key="1">
    <citation type="journal article" date="2011" name="Proc. Natl. Acad. Sci. U.S.A.">
        <title>Evolutionary erosion of yeast sex chromosomes by mating-type switching accidents.</title>
        <authorList>
            <person name="Gordon J.L."/>
            <person name="Armisen D."/>
            <person name="Proux-Wera E."/>
            <person name="Oheigeartaigh S.S."/>
            <person name="Byrne K.P."/>
            <person name="Wolfe K.H."/>
        </authorList>
    </citation>
    <scope>NUCLEOTIDE SEQUENCE [LARGE SCALE GENOMIC DNA]</scope>
    <source>
        <strain evidence="2">ATCC MYA-139 / BCRC 22969 / CBS 8797 / CCRC 22969 / KCTC 17520 / NBRC 10181 / NCYC 3082</strain>
    </source>
</reference>
<dbReference type="GeneID" id="34524038"/>
<dbReference type="EMBL" id="HE978314">
    <property type="protein sequence ID" value="CCK68403.1"/>
    <property type="molecule type" value="Genomic_DNA"/>
</dbReference>
<dbReference type="HOGENOM" id="CLU_1678179_0_0_1"/>
<keyword evidence="2" id="KW-1185">Reference proteome</keyword>
<accession>J7RFT4</accession>
<gene>
    <name evidence="1" type="primary">KNAG0A07500</name>
    <name evidence="1" type="ordered locus">KNAG_0A07500</name>
</gene>
<organism evidence="1 2">
    <name type="scientific">Huiozyma naganishii (strain ATCC MYA-139 / BCRC 22969 / CBS 8797 / KCTC 17520 / NBRC 10181 / NCYC 3082 / Yp74L-3)</name>
    <name type="common">Yeast</name>
    <name type="synonym">Kazachstania naganishii</name>
    <dbReference type="NCBI Taxonomy" id="1071383"/>
    <lineage>
        <taxon>Eukaryota</taxon>
        <taxon>Fungi</taxon>
        <taxon>Dikarya</taxon>
        <taxon>Ascomycota</taxon>
        <taxon>Saccharomycotina</taxon>
        <taxon>Saccharomycetes</taxon>
        <taxon>Saccharomycetales</taxon>
        <taxon>Saccharomycetaceae</taxon>
        <taxon>Huiozyma</taxon>
    </lineage>
</organism>
<dbReference type="Proteomes" id="UP000006310">
    <property type="component" value="Chromosome 1"/>
</dbReference>
<evidence type="ECO:0000313" key="1">
    <source>
        <dbReference type="EMBL" id="CCK68403.1"/>
    </source>
</evidence>
<name>J7RFT4_HUIN7</name>
<proteinExistence type="predicted"/>